<dbReference type="GO" id="GO:0003700">
    <property type="term" value="F:DNA-binding transcription factor activity"/>
    <property type="evidence" value="ECO:0007669"/>
    <property type="project" value="TreeGrafter"/>
</dbReference>
<dbReference type="PROSITE" id="PS50943">
    <property type="entry name" value="HTH_CROC1"/>
    <property type="match status" value="1"/>
</dbReference>
<dbReference type="STRING" id="1121448.DGI_1439"/>
<dbReference type="EMBL" id="CP006585">
    <property type="protein sequence ID" value="AGW13283.1"/>
    <property type="molecule type" value="Genomic_DNA"/>
</dbReference>
<dbReference type="InterPro" id="IPR010982">
    <property type="entry name" value="Lambda_DNA-bd_dom_sf"/>
</dbReference>
<dbReference type="InterPro" id="IPR014710">
    <property type="entry name" value="RmlC-like_jellyroll"/>
</dbReference>
<dbReference type="KEGG" id="dgg:DGI_1439"/>
<dbReference type="CDD" id="cd00093">
    <property type="entry name" value="HTH_XRE"/>
    <property type="match status" value="1"/>
</dbReference>
<dbReference type="SMART" id="SM00530">
    <property type="entry name" value="HTH_XRE"/>
    <property type="match status" value="1"/>
</dbReference>
<reference evidence="4" key="2">
    <citation type="submission" date="2013-07" db="EMBL/GenBank/DDBJ databases">
        <authorList>
            <person name="Morais-Silva F.O."/>
            <person name="Rezende A.M."/>
            <person name="Pimentel C."/>
            <person name="Resende D.M."/>
            <person name="Santos C.I."/>
            <person name="Clemente C."/>
            <person name="de Oliveira L.M."/>
            <person name="da Silva S.M."/>
            <person name="Costa D.A."/>
            <person name="Varela-Raposo A."/>
            <person name="Horacio E.C.A."/>
            <person name="Matos M."/>
            <person name="Flores O."/>
            <person name="Ruiz J.C."/>
            <person name="Rodrigues-Pousada C."/>
        </authorList>
    </citation>
    <scope>NUCLEOTIDE SEQUENCE [LARGE SCALE GENOMIC DNA]</scope>
    <source>
        <strain evidence="4">ATCC 19364 / DSM 1382 / NCIMB 9332 / VKM B-1759</strain>
    </source>
</reference>
<feature type="domain" description="HTH cro/C1-type" evidence="2">
    <location>
        <begin position="25"/>
        <end position="79"/>
    </location>
</feature>
<dbReference type="Pfam" id="PF07883">
    <property type="entry name" value="Cupin_2"/>
    <property type="match status" value="1"/>
</dbReference>
<dbReference type="SUPFAM" id="SSF51182">
    <property type="entry name" value="RmlC-like cupins"/>
    <property type="match status" value="1"/>
</dbReference>
<dbReference type="Gene3D" id="2.60.120.10">
    <property type="entry name" value="Jelly Rolls"/>
    <property type="match status" value="1"/>
</dbReference>
<keyword evidence="4" id="KW-1185">Reference proteome</keyword>
<dbReference type="SUPFAM" id="SSF47413">
    <property type="entry name" value="lambda repressor-like DNA-binding domains"/>
    <property type="match status" value="1"/>
</dbReference>
<dbReference type="PANTHER" id="PTHR46797">
    <property type="entry name" value="HTH-TYPE TRANSCRIPTIONAL REGULATOR"/>
    <property type="match status" value="1"/>
</dbReference>
<keyword evidence="1" id="KW-0238">DNA-binding</keyword>
<dbReference type="OrthoDB" id="5343295at2"/>
<sequence length="196" mass="21785">MSHPASPPAASTCLAFPDRDVAARLKGLRDSLDWSPETMAEKSGARVEDVLMYENGSCEIPVSHLFKVAQAAGVDLTDLLSGHEAHLRRYTVVKKGQGMPVERRSAYSYLSLASRFTHRAMEPFLVTVPPCTREELHRNSHPGQEFCYMLEGTMEVLLDGEAVVLEPHDTLYFNAMIPHAMRSLTDQPATFLDVII</sequence>
<dbReference type="GO" id="GO:0003677">
    <property type="term" value="F:DNA binding"/>
    <property type="evidence" value="ECO:0007669"/>
    <property type="project" value="UniProtKB-KW"/>
</dbReference>
<evidence type="ECO:0000313" key="4">
    <source>
        <dbReference type="Proteomes" id="UP000016587"/>
    </source>
</evidence>
<dbReference type="PATRIC" id="fig|1121448.10.peg.1436"/>
<name>T2GAG4_MEGG1</name>
<dbReference type="eggNOG" id="COG3837">
    <property type="taxonomic scope" value="Bacteria"/>
</dbReference>
<gene>
    <name evidence="3" type="ORF">DGI_1439</name>
</gene>
<reference evidence="3 4" key="1">
    <citation type="journal article" date="2013" name="J. Bacteriol.">
        <title>Roles of HynAB and Ech, the only two hydrogenases found in the model sulfate reducer Desulfovibrio gigas.</title>
        <authorList>
            <person name="Morais-Silva F.O."/>
            <person name="Santos C.I."/>
            <person name="Rodrigues R."/>
            <person name="Pereira I.A."/>
            <person name="Rodrigues-Pousada C."/>
        </authorList>
    </citation>
    <scope>NUCLEOTIDE SEQUENCE [LARGE SCALE GENOMIC DNA]</scope>
    <source>
        <strain evidence="4">ATCC 19364 / DSM 1382 / NCIMB 9332 / VKM B-1759</strain>
    </source>
</reference>
<evidence type="ECO:0000259" key="2">
    <source>
        <dbReference type="PROSITE" id="PS50943"/>
    </source>
</evidence>
<dbReference type="Gene3D" id="1.10.260.40">
    <property type="entry name" value="lambda repressor-like DNA-binding domains"/>
    <property type="match status" value="1"/>
</dbReference>
<dbReference type="CDD" id="cd02209">
    <property type="entry name" value="cupin_XRE_C"/>
    <property type="match status" value="1"/>
</dbReference>
<dbReference type="PANTHER" id="PTHR46797:SF19">
    <property type="entry name" value="BLL2473 PROTEIN"/>
    <property type="match status" value="1"/>
</dbReference>
<dbReference type="InterPro" id="IPR011051">
    <property type="entry name" value="RmlC_Cupin_sf"/>
</dbReference>
<dbReference type="InterPro" id="IPR013096">
    <property type="entry name" value="Cupin_2"/>
</dbReference>
<dbReference type="InterPro" id="IPR050807">
    <property type="entry name" value="TransReg_Diox_bact_type"/>
</dbReference>
<dbReference type="HOGENOM" id="CLU_085376_3_2_7"/>
<dbReference type="GO" id="GO:0005829">
    <property type="term" value="C:cytosol"/>
    <property type="evidence" value="ECO:0007669"/>
    <property type="project" value="TreeGrafter"/>
</dbReference>
<dbReference type="InterPro" id="IPR001387">
    <property type="entry name" value="Cro/C1-type_HTH"/>
</dbReference>
<evidence type="ECO:0000313" key="3">
    <source>
        <dbReference type="EMBL" id="AGW13283.1"/>
    </source>
</evidence>
<dbReference type="AlphaFoldDB" id="T2GAG4"/>
<dbReference type="RefSeq" id="WP_021760086.1">
    <property type="nucleotide sequence ID" value="NC_022444.1"/>
</dbReference>
<dbReference type="Proteomes" id="UP000016587">
    <property type="component" value="Chromosome"/>
</dbReference>
<proteinExistence type="predicted"/>
<protein>
    <submittedName>
        <fullName evidence="3">Putative XRE family transcriptional regulator</fullName>
    </submittedName>
</protein>
<organism evidence="3 4">
    <name type="scientific">Megalodesulfovibrio gigas (strain ATCC 19364 / DSM 1382 / NCIMB 9332 / VKM B-1759)</name>
    <name type="common">Desulfovibrio gigas</name>
    <dbReference type="NCBI Taxonomy" id="1121448"/>
    <lineage>
        <taxon>Bacteria</taxon>
        <taxon>Pseudomonadati</taxon>
        <taxon>Thermodesulfobacteriota</taxon>
        <taxon>Desulfovibrionia</taxon>
        <taxon>Desulfovibrionales</taxon>
        <taxon>Desulfovibrionaceae</taxon>
        <taxon>Megalodesulfovibrio</taxon>
    </lineage>
</organism>
<evidence type="ECO:0000256" key="1">
    <source>
        <dbReference type="ARBA" id="ARBA00023125"/>
    </source>
</evidence>
<accession>T2GAG4</accession>